<feature type="transmembrane region" description="Helical" evidence="7">
    <location>
        <begin position="384"/>
        <end position="405"/>
    </location>
</feature>
<dbReference type="PANTHER" id="PTHR14948">
    <property type="entry name" value="NG5"/>
    <property type="match status" value="1"/>
</dbReference>
<evidence type="ECO:0000313" key="8">
    <source>
        <dbReference type="EMBL" id="CAC5375073.1"/>
    </source>
</evidence>
<proteinExistence type="inferred from homology"/>
<evidence type="ECO:0000256" key="6">
    <source>
        <dbReference type="SAM" id="MobiDB-lite"/>
    </source>
</evidence>
<dbReference type="Proteomes" id="UP000507470">
    <property type="component" value="Unassembled WGS sequence"/>
</dbReference>
<protein>
    <recommendedName>
        <fullName evidence="10">PRRT1</fullName>
    </recommendedName>
</protein>
<evidence type="ECO:0000256" key="2">
    <source>
        <dbReference type="ARBA" id="ARBA00006843"/>
    </source>
</evidence>
<dbReference type="InterPro" id="IPR051423">
    <property type="entry name" value="CD225/Dispanin"/>
</dbReference>
<keyword evidence="3 7" id="KW-0812">Transmembrane</keyword>
<dbReference type="AlphaFoldDB" id="A0A6J8AXF4"/>
<keyword evidence="9" id="KW-1185">Reference proteome</keyword>
<keyword evidence="5 7" id="KW-0472">Membrane</keyword>
<evidence type="ECO:0000313" key="9">
    <source>
        <dbReference type="Proteomes" id="UP000507470"/>
    </source>
</evidence>
<feature type="transmembrane region" description="Helical" evidence="7">
    <location>
        <begin position="337"/>
        <end position="356"/>
    </location>
</feature>
<dbReference type="OrthoDB" id="6115768at2759"/>
<name>A0A6J8AXF4_MYTCO</name>
<evidence type="ECO:0000256" key="3">
    <source>
        <dbReference type="ARBA" id="ARBA00022692"/>
    </source>
</evidence>
<gene>
    <name evidence="8" type="ORF">MCOR_12228</name>
</gene>
<dbReference type="InterPro" id="IPR007593">
    <property type="entry name" value="CD225/Dispanin_fam"/>
</dbReference>
<sequence>MGGYPPPFQGFAPPGAGFAPPESGYPPPGQGFAPPGTGFAPPGSGFAPPGQGFSQPSPPAYPPPPYTQPPPPEQGYPPPPEAVYYQPKPVGIVVLPDNSGRVQRTPPPDWTVPAVVACIFCAWPCGLIAILSSRSAKKAHEQGDYILALNPRSSCVIVTPDQGIARQAEEICPPSRGLDNPPTLGNGVSLEEQNRTQNCQRYPAQYAPTSLAQHSTVGPRFLPSPLTNQNQNFKSFSEQNYFPAQPSPTERVSVRLRPSTPEFSAQYPQPNLRFQNQQPPSYEESIKHYIPRRQRNPPGCCTVFYQPPNHQKEGFDISDGSVIFTDQSGFISPPVDWTIPAIISLVFCPCIGLLAVSASKHSRKAVEEMDFDIAHQKAKSARNLVCIAVLVGLLSWGYLICYAYFWRYTYRD</sequence>
<feature type="compositionally biased region" description="Pro residues" evidence="6">
    <location>
        <begin position="56"/>
        <end position="81"/>
    </location>
</feature>
<reference evidence="8 9" key="1">
    <citation type="submission" date="2020-06" db="EMBL/GenBank/DDBJ databases">
        <authorList>
            <person name="Li R."/>
            <person name="Bekaert M."/>
        </authorList>
    </citation>
    <scope>NUCLEOTIDE SEQUENCE [LARGE SCALE GENOMIC DNA]</scope>
    <source>
        <strain evidence="9">wild</strain>
    </source>
</reference>
<feature type="region of interest" description="Disordered" evidence="6">
    <location>
        <begin position="1"/>
        <end position="82"/>
    </location>
</feature>
<accession>A0A6J8AXF4</accession>
<dbReference type="GO" id="GO:0016020">
    <property type="term" value="C:membrane"/>
    <property type="evidence" value="ECO:0007669"/>
    <property type="project" value="UniProtKB-SubCell"/>
</dbReference>
<evidence type="ECO:0000256" key="4">
    <source>
        <dbReference type="ARBA" id="ARBA00022989"/>
    </source>
</evidence>
<comment type="similarity">
    <text evidence="2">Belongs to the CD225/Dispanin family.</text>
</comment>
<keyword evidence="4 7" id="KW-1133">Transmembrane helix</keyword>
<feature type="compositionally biased region" description="Low complexity" evidence="6">
    <location>
        <begin position="9"/>
        <end position="21"/>
    </location>
</feature>
<evidence type="ECO:0008006" key="10">
    <source>
        <dbReference type="Google" id="ProtNLM"/>
    </source>
</evidence>
<organism evidence="8 9">
    <name type="scientific">Mytilus coruscus</name>
    <name type="common">Sea mussel</name>
    <dbReference type="NCBI Taxonomy" id="42192"/>
    <lineage>
        <taxon>Eukaryota</taxon>
        <taxon>Metazoa</taxon>
        <taxon>Spiralia</taxon>
        <taxon>Lophotrochozoa</taxon>
        <taxon>Mollusca</taxon>
        <taxon>Bivalvia</taxon>
        <taxon>Autobranchia</taxon>
        <taxon>Pteriomorphia</taxon>
        <taxon>Mytilida</taxon>
        <taxon>Mytiloidea</taxon>
        <taxon>Mytilidae</taxon>
        <taxon>Mytilinae</taxon>
        <taxon>Mytilus</taxon>
    </lineage>
</organism>
<comment type="subcellular location">
    <subcellularLocation>
        <location evidence="1">Membrane</location>
    </subcellularLocation>
</comment>
<dbReference type="Pfam" id="PF04505">
    <property type="entry name" value="CD225"/>
    <property type="match status" value="2"/>
</dbReference>
<feature type="compositionally biased region" description="Low complexity" evidence="6">
    <location>
        <begin position="30"/>
        <end position="55"/>
    </location>
</feature>
<evidence type="ECO:0000256" key="1">
    <source>
        <dbReference type="ARBA" id="ARBA00004370"/>
    </source>
</evidence>
<evidence type="ECO:0000256" key="5">
    <source>
        <dbReference type="ARBA" id="ARBA00023136"/>
    </source>
</evidence>
<evidence type="ECO:0000256" key="7">
    <source>
        <dbReference type="SAM" id="Phobius"/>
    </source>
</evidence>
<dbReference type="EMBL" id="CACVKT020002097">
    <property type="protein sequence ID" value="CAC5375073.1"/>
    <property type="molecule type" value="Genomic_DNA"/>
</dbReference>
<dbReference type="PANTHER" id="PTHR14948:SF25">
    <property type="entry name" value="DUF4190 DOMAIN-CONTAINING PROTEIN"/>
    <property type="match status" value="1"/>
</dbReference>